<dbReference type="GO" id="GO:0008270">
    <property type="term" value="F:zinc ion binding"/>
    <property type="evidence" value="ECO:0007669"/>
    <property type="project" value="UniProtKB-UniRule"/>
</dbReference>
<comment type="caution">
    <text evidence="10">Lacks conserved residue(s) required for the propagation of feature annotation.</text>
</comment>
<feature type="domain" description="Peptidase M12A" evidence="12">
    <location>
        <begin position="91"/>
        <end position="286"/>
    </location>
</feature>
<keyword evidence="5 10" id="KW-0862">Zinc</keyword>
<dbReference type="GO" id="GO:0004222">
    <property type="term" value="F:metalloendopeptidase activity"/>
    <property type="evidence" value="ECO:0007669"/>
    <property type="project" value="UniProtKB-UniRule"/>
</dbReference>
<dbReference type="PANTHER" id="PTHR10127:SF818">
    <property type="entry name" value="ZINC METALLOPROTEINASE NAS-4"/>
    <property type="match status" value="1"/>
</dbReference>
<dbReference type="EMBL" id="JARK01001354">
    <property type="protein sequence ID" value="EYC21897.1"/>
    <property type="molecule type" value="Genomic_DNA"/>
</dbReference>
<keyword evidence="14" id="KW-1185">Reference proteome</keyword>
<keyword evidence="7" id="KW-0865">Zymogen</keyword>
<dbReference type="MEROPS" id="M12.A19"/>
<evidence type="ECO:0000313" key="14">
    <source>
        <dbReference type="Proteomes" id="UP000024635"/>
    </source>
</evidence>
<evidence type="ECO:0000313" key="13">
    <source>
        <dbReference type="EMBL" id="EYC21897.1"/>
    </source>
</evidence>
<dbReference type="CDD" id="cd04280">
    <property type="entry name" value="ZnMc_astacin_like"/>
    <property type="match status" value="1"/>
</dbReference>
<keyword evidence="3 11" id="KW-0732">Signal</keyword>
<evidence type="ECO:0000256" key="2">
    <source>
        <dbReference type="ARBA" id="ARBA00022723"/>
    </source>
</evidence>
<keyword evidence="6 10" id="KW-0482">Metalloprotease</keyword>
<evidence type="ECO:0000256" key="9">
    <source>
        <dbReference type="ARBA" id="ARBA00023180"/>
    </source>
</evidence>
<proteinExistence type="predicted"/>
<dbReference type="InterPro" id="IPR006026">
    <property type="entry name" value="Peptidase_Metallo"/>
</dbReference>
<sequence>MLLSLLLLFYLHGMVQSAGLISSKDIIDTSKPDVETVLTEEDFRSFTTHRDITKLGIKVKDDPTMGNKMEGDIAIDNLKKFVDDSNKLGRNAIRQAYRRWPNGEIPYTLSSQYGSYSRSVIAKAMQEYHDKTCVRFVPRDVKRHVDYIFIHPDDGCYSLVGKTGGRQPLSLDSGCIQVGTIVHELMHAVGFFHEQSRYDRDDYIEIVWRNVQNGADDQFEKYNLNVIDHLNEPYDYSSIMHYGPYAFSGSGKKTIVPRKGGAERMGQRIAFSEGDLRKINKLYQCSSNLNGNSIIERNQEPCVDDNWRCPFWSLFTYCEDYEEIKYIVCPYSCAACKPRKYGNKLLDQHLE</sequence>
<dbReference type="PROSITE" id="PS51864">
    <property type="entry name" value="ASTACIN"/>
    <property type="match status" value="1"/>
</dbReference>
<dbReference type="EC" id="3.4.24.-" evidence="11"/>
<keyword evidence="4 10" id="KW-0378">Hydrolase</keyword>
<evidence type="ECO:0000256" key="6">
    <source>
        <dbReference type="ARBA" id="ARBA00023049"/>
    </source>
</evidence>
<gene>
    <name evidence="13" type="primary">Acey_s0018.g3593</name>
    <name evidence="13" type="synonym">Acey-nas-4</name>
    <name evidence="13" type="ORF">Y032_0018g3593</name>
</gene>
<evidence type="ECO:0000256" key="4">
    <source>
        <dbReference type="ARBA" id="ARBA00022801"/>
    </source>
</evidence>
<dbReference type="FunFam" id="3.40.390.10:FF:000015">
    <property type="entry name" value="Meprin A subunit"/>
    <property type="match status" value="1"/>
</dbReference>
<name>A0A016V4E7_9BILA</name>
<dbReference type="Pfam" id="PF01400">
    <property type="entry name" value="Astacin"/>
    <property type="match status" value="1"/>
</dbReference>
<comment type="cofactor">
    <cofactor evidence="10 11">
        <name>Zn(2+)</name>
        <dbReference type="ChEBI" id="CHEBI:29105"/>
    </cofactor>
    <text evidence="10 11">Binds 1 zinc ion per subunit.</text>
</comment>
<evidence type="ECO:0000256" key="8">
    <source>
        <dbReference type="ARBA" id="ARBA00023157"/>
    </source>
</evidence>
<dbReference type="OrthoDB" id="291007at2759"/>
<evidence type="ECO:0000256" key="1">
    <source>
        <dbReference type="ARBA" id="ARBA00022670"/>
    </source>
</evidence>
<evidence type="ECO:0000256" key="11">
    <source>
        <dbReference type="RuleBase" id="RU361183"/>
    </source>
</evidence>
<dbReference type="SUPFAM" id="SSF55486">
    <property type="entry name" value="Metalloproteases ('zincins'), catalytic domain"/>
    <property type="match status" value="1"/>
</dbReference>
<dbReference type="SMART" id="SM00235">
    <property type="entry name" value="ZnMc"/>
    <property type="match status" value="1"/>
</dbReference>
<evidence type="ECO:0000256" key="5">
    <source>
        <dbReference type="ARBA" id="ARBA00022833"/>
    </source>
</evidence>
<comment type="caution">
    <text evidence="13">The sequence shown here is derived from an EMBL/GenBank/DDBJ whole genome shotgun (WGS) entry which is preliminary data.</text>
</comment>
<protein>
    <recommendedName>
        <fullName evidence="11">Metalloendopeptidase</fullName>
        <ecNumber evidence="11">3.4.24.-</ecNumber>
    </recommendedName>
</protein>
<organism evidence="13 14">
    <name type="scientific">Ancylostoma ceylanicum</name>
    <dbReference type="NCBI Taxonomy" id="53326"/>
    <lineage>
        <taxon>Eukaryota</taxon>
        <taxon>Metazoa</taxon>
        <taxon>Ecdysozoa</taxon>
        <taxon>Nematoda</taxon>
        <taxon>Chromadorea</taxon>
        <taxon>Rhabditida</taxon>
        <taxon>Rhabditina</taxon>
        <taxon>Rhabditomorpha</taxon>
        <taxon>Strongyloidea</taxon>
        <taxon>Ancylostomatidae</taxon>
        <taxon>Ancylostomatinae</taxon>
        <taxon>Ancylostoma</taxon>
    </lineage>
</organism>
<dbReference type="InterPro" id="IPR001506">
    <property type="entry name" value="Peptidase_M12A"/>
</dbReference>
<reference evidence="14" key="1">
    <citation type="journal article" date="2015" name="Nat. Genet.">
        <title>The genome and transcriptome of the zoonotic hookworm Ancylostoma ceylanicum identify infection-specific gene families.</title>
        <authorList>
            <person name="Schwarz E.M."/>
            <person name="Hu Y."/>
            <person name="Antoshechkin I."/>
            <person name="Miller M.M."/>
            <person name="Sternberg P.W."/>
            <person name="Aroian R.V."/>
        </authorList>
    </citation>
    <scope>NUCLEOTIDE SEQUENCE</scope>
    <source>
        <strain evidence="14">HY135</strain>
    </source>
</reference>
<keyword evidence="2 10" id="KW-0479">Metal-binding</keyword>
<dbReference type="STRING" id="53326.A0A016V4E7"/>
<evidence type="ECO:0000256" key="3">
    <source>
        <dbReference type="ARBA" id="ARBA00022729"/>
    </source>
</evidence>
<feature type="chain" id="PRO_5005101010" description="Metalloendopeptidase" evidence="11">
    <location>
        <begin position="18"/>
        <end position="351"/>
    </location>
</feature>
<evidence type="ECO:0000256" key="7">
    <source>
        <dbReference type="ARBA" id="ARBA00023145"/>
    </source>
</evidence>
<evidence type="ECO:0000259" key="12">
    <source>
        <dbReference type="PROSITE" id="PS51864"/>
    </source>
</evidence>
<accession>A0A016V4E7</accession>
<dbReference type="Proteomes" id="UP000024635">
    <property type="component" value="Unassembled WGS sequence"/>
</dbReference>
<feature type="signal peptide" evidence="11">
    <location>
        <begin position="1"/>
        <end position="17"/>
    </location>
</feature>
<feature type="binding site" evidence="10">
    <location>
        <position position="187"/>
    </location>
    <ligand>
        <name>Zn(2+)</name>
        <dbReference type="ChEBI" id="CHEBI:29105"/>
        <note>catalytic</note>
    </ligand>
</feature>
<dbReference type="PRINTS" id="PR00480">
    <property type="entry name" value="ASTACIN"/>
</dbReference>
<dbReference type="Gene3D" id="3.40.390.10">
    <property type="entry name" value="Collagenase (Catalytic Domain)"/>
    <property type="match status" value="1"/>
</dbReference>
<dbReference type="InterPro" id="IPR034035">
    <property type="entry name" value="Astacin-like_dom"/>
</dbReference>
<keyword evidence="1 10" id="KW-0645">Protease</keyword>
<dbReference type="AlphaFoldDB" id="A0A016V4E7"/>
<dbReference type="GO" id="GO:0006508">
    <property type="term" value="P:proteolysis"/>
    <property type="evidence" value="ECO:0007669"/>
    <property type="project" value="UniProtKB-KW"/>
</dbReference>
<keyword evidence="9" id="KW-0325">Glycoprotein</keyword>
<dbReference type="PANTHER" id="PTHR10127">
    <property type="entry name" value="DISCOIDIN, CUB, EGF, LAMININ , AND ZINC METALLOPROTEASE DOMAIN CONTAINING"/>
    <property type="match status" value="1"/>
</dbReference>
<feature type="binding site" evidence="10">
    <location>
        <position position="193"/>
    </location>
    <ligand>
        <name>Zn(2+)</name>
        <dbReference type="ChEBI" id="CHEBI:29105"/>
        <note>catalytic</note>
    </ligand>
</feature>
<keyword evidence="8" id="KW-1015">Disulfide bond</keyword>
<evidence type="ECO:0000256" key="10">
    <source>
        <dbReference type="PROSITE-ProRule" id="PRU01211"/>
    </source>
</evidence>
<feature type="active site" evidence="10">
    <location>
        <position position="184"/>
    </location>
</feature>
<feature type="binding site" evidence="10">
    <location>
        <position position="183"/>
    </location>
    <ligand>
        <name>Zn(2+)</name>
        <dbReference type="ChEBI" id="CHEBI:29105"/>
        <note>catalytic</note>
    </ligand>
</feature>
<dbReference type="InterPro" id="IPR024079">
    <property type="entry name" value="MetalloPept_cat_dom_sf"/>
</dbReference>